<reference evidence="1" key="1">
    <citation type="submission" date="2020-04" db="EMBL/GenBank/DDBJ databases">
        <authorList>
            <person name="Chiriac C."/>
            <person name="Salcher M."/>
            <person name="Ghai R."/>
            <person name="Kavagutti S V."/>
        </authorList>
    </citation>
    <scope>NUCLEOTIDE SEQUENCE</scope>
</reference>
<dbReference type="EMBL" id="LR796642">
    <property type="protein sequence ID" value="CAB4156536.1"/>
    <property type="molecule type" value="Genomic_DNA"/>
</dbReference>
<name>A0A6J5NFG0_9CAUD</name>
<evidence type="ECO:0000313" key="1">
    <source>
        <dbReference type="EMBL" id="CAB4156536.1"/>
    </source>
</evidence>
<protein>
    <submittedName>
        <fullName evidence="1">Uncharacterized protein</fullName>
    </submittedName>
</protein>
<gene>
    <name evidence="1" type="ORF">UFOVP661_64</name>
</gene>
<organism evidence="1">
    <name type="scientific">uncultured Caudovirales phage</name>
    <dbReference type="NCBI Taxonomy" id="2100421"/>
    <lineage>
        <taxon>Viruses</taxon>
        <taxon>Duplodnaviria</taxon>
        <taxon>Heunggongvirae</taxon>
        <taxon>Uroviricota</taxon>
        <taxon>Caudoviricetes</taxon>
        <taxon>Peduoviridae</taxon>
        <taxon>Maltschvirus</taxon>
        <taxon>Maltschvirus maltsch</taxon>
    </lineage>
</organism>
<sequence>MRAAVVDLETNIVMNIIVADEDCAPPDECFLVNVDDIWCDMGALYDPATGAFIDLTPPVAEELVTEEPVPPEPVV</sequence>
<proteinExistence type="predicted"/>
<accession>A0A6J5NFG0</accession>